<dbReference type="GO" id="GO:0043542">
    <property type="term" value="P:endothelial cell migration"/>
    <property type="evidence" value="ECO:0000318"/>
    <property type="project" value="GO_Central"/>
</dbReference>
<dbReference type="InterPro" id="IPR040181">
    <property type="entry name" value="PKHG5/7"/>
</dbReference>
<dbReference type="ZFIN" id="ZDB-GENE-030131-2517">
    <property type="gene designation" value="plekhg6"/>
</dbReference>
<keyword evidence="1" id="KW-1185">Reference proteome</keyword>
<dbReference type="GeneID" id="563725"/>
<gene>
    <name evidence="2 3" type="primary">plekhg6</name>
</gene>
<dbReference type="SMART" id="SM00233">
    <property type="entry name" value="PH"/>
    <property type="match status" value="1"/>
</dbReference>
<dbReference type="GO" id="GO:0030424">
    <property type="term" value="C:axon"/>
    <property type="evidence" value="ECO:0000318"/>
    <property type="project" value="GO_Central"/>
</dbReference>
<dbReference type="AlphaFoldDB" id="A0A8M3ATA9"/>
<dbReference type="KEGG" id="dre:563725"/>
<dbReference type="SMART" id="SM00325">
    <property type="entry name" value="RhoGEF"/>
    <property type="match status" value="1"/>
</dbReference>
<dbReference type="GO" id="GO:0005886">
    <property type="term" value="C:plasma membrane"/>
    <property type="evidence" value="ECO:0000318"/>
    <property type="project" value="GO_Central"/>
</dbReference>
<dbReference type="CTD" id="55200"/>
<dbReference type="SUPFAM" id="SSF50729">
    <property type="entry name" value="PH domain-like"/>
    <property type="match status" value="1"/>
</dbReference>
<dbReference type="Pfam" id="PF00621">
    <property type="entry name" value="RhoGEF"/>
    <property type="match status" value="1"/>
</dbReference>
<dbReference type="InterPro" id="IPR035899">
    <property type="entry name" value="DBL_dom_sf"/>
</dbReference>
<dbReference type="InterPro" id="IPR011993">
    <property type="entry name" value="PH-like_dom_sf"/>
</dbReference>
<dbReference type="OrthoDB" id="660555at2759"/>
<name>A0A8M3ATA9_DANRE</name>
<dbReference type="GO" id="GO:0007266">
    <property type="term" value="P:Rho protein signal transduction"/>
    <property type="evidence" value="ECO:0000318"/>
    <property type="project" value="GO_Central"/>
</dbReference>
<dbReference type="InterPro" id="IPR000219">
    <property type="entry name" value="DH_dom"/>
</dbReference>
<dbReference type="Proteomes" id="UP000000437">
    <property type="component" value="Chromosome 16"/>
</dbReference>
<dbReference type="InterPro" id="IPR001849">
    <property type="entry name" value="PH_domain"/>
</dbReference>
<evidence type="ECO:0000313" key="2">
    <source>
        <dbReference type="RefSeq" id="XP_009290476.2"/>
    </source>
</evidence>
<protein>
    <submittedName>
        <fullName evidence="2">Uncharacterized protein plekhg6 isoform X1</fullName>
    </submittedName>
</protein>
<proteinExistence type="predicted"/>
<dbReference type="Gene3D" id="1.20.900.10">
    <property type="entry name" value="Dbl homology (DH) domain"/>
    <property type="match status" value="1"/>
</dbReference>
<dbReference type="PROSITE" id="PS50003">
    <property type="entry name" value="PH_DOMAIN"/>
    <property type="match status" value="1"/>
</dbReference>
<sequence length="1027" mass="116530">MDTVKSSNPSNPQEVNNVMAPEETALGEKSDRQRQENNEPDVDAPDGFVAVASTGQRRAQEKHRYNTIGYQKKKQRTNVDFSTVSKGAGVKSRGALKQVLFNQGTNDKNGTVEERLGGVQGQVDVLKQLLDSFSVPADLRWTWGEGGTERAVEKSWTEIVHSHESMSKTQRLQQEALWELLNTELTYINKLTIAKDLVLAALSYCHLNGFLQEVSPTMLFSDLPSILDAHRLFWHDVMYPMLQEVRLTGRPFDPMKLEPGCLQFHKRFPAYFDYCFEGDRNVELTRKQLETNPQFYTYLMWVENHPQCGRMRLGDMQAKPHQRITKYPLLLKAVQKTTEDLPAKIALDRMLNSVNNFVQSINDYLQLKADELALSAIAQRIEGYKIEGLSEEVDKHVREICRFDLTSPMSGVGPNVIRKQILEETLKVKRRKDTKEFVVLLFTDVLLITKAQKKSDKLKVLRPPMLVERIHCIEVKDGYSFMLVEVGDLGCPLSVHIMSTPSPDSCASWVSALRETQEALQKLKINEKNAILKNTHTVPDKDADFHTAYYSDIDPEEMVQQIYPTSQSDSDSDPADNERSTFSKVDPHTLMDVEQSKVQQMSDYRSSSLTEPDDQSQSGYEEVVGKTDSVGLNAEQGKSRINSNQWEDEEASLKNIQERRVTWTQKQQTPSNSNDLTQQELPIRNNLNGPAGHVKDTIQPLITTSAHGTSVETGEPMHLDPDSDSQESRRNSLCSQQEDDEESLTESKRFSRKLKSPRIQRRRLNNAQPNGMGFASDANSSRSQKNKSQDSHRVLKLGSLKNNPSTLWYVPEKRSPKRSPTQEMHSEPEQTPEEKRKLKLIKLKTQRSASIPEISIPQTSIPPSQITSSSLLTAPDPQPPTSPLQSVLQRAKEREKERGLGRKVVKEKEKTFSIQNSPTISASSSLSASEGERETEREESAEPSVMFAHGWREGNVDGSEDEMKESSNVLEGISVDWPGWCFDDEEFFDFEDLDYENWFEQSLTSNGVRRSKTKRSEGHDDNEWSEV</sequence>
<dbReference type="SUPFAM" id="SSF48065">
    <property type="entry name" value="DBL homology domain (DH-domain)"/>
    <property type="match status" value="1"/>
</dbReference>
<dbReference type="PANTHER" id="PTHR13217:SF10">
    <property type="entry name" value="PLECKSTRIN HOMOLOGY DOMAIN-CONTAINING FAMILY G MEMBER 6 ISOFORM X1"/>
    <property type="match status" value="1"/>
</dbReference>
<dbReference type="GO" id="GO:0030139">
    <property type="term" value="C:endocytic vesicle"/>
    <property type="evidence" value="ECO:0000318"/>
    <property type="project" value="GO_Central"/>
</dbReference>
<evidence type="ECO:0000313" key="1">
    <source>
        <dbReference type="Proteomes" id="UP000000437"/>
    </source>
</evidence>
<accession>A0A8M3ATA9</accession>
<dbReference type="AGR" id="ZFIN:ZDB-GENE-030131-2517"/>
<dbReference type="PROSITE" id="PS50010">
    <property type="entry name" value="DH_2"/>
    <property type="match status" value="1"/>
</dbReference>
<dbReference type="GO" id="GO:0005085">
    <property type="term" value="F:guanyl-nucleotide exchange factor activity"/>
    <property type="evidence" value="ECO:0007669"/>
    <property type="project" value="InterPro"/>
</dbReference>
<evidence type="ECO:0000313" key="3">
    <source>
        <dbReference type="ZFIN" id="ZDB-GENE-030131-2517"/>
    </source>
</evidence>
<dbReference type="PANTHER" id="PTHR13217">
    <property type="entry name" value="PLECKSTRIN HOMOLOGY DOMAIN-CONTAINING FAMILY G MEMBER 7"/>
    <property type="match status" value="1"/>
</dbReference>
<dbReference type="Gene3D" id="2.30.29.30">
    <property type="entry name" value="Pleckstrin-homology domain (PH domain)/Phosphotyrosine-binding domain (PTB)"/>
    <property type="match status" value="1"/>
</dbReference>
<dbReference type="RefSeq" id="XP_009290476.2">
    <property type="nucleotide sequence ID" value="XM_009292201.5"/>
</dbReference>
<organism evidence="1 2">
    <name type="scientific">Danio rerio</name>
    <name type="common">Zebrafish</name>
    <name type="synonym">Brachydanio rerio</name>
    <dbReference type="NCBI Taxonomy" id="7955"/>
    <lineage>
        <taxon>Eukaryota</taxon>
        <taxon>Metazoa</taxon>
        <taxon>Chordata</taxon>
        <taxon>Craniata</taxon>
        <taxon>Vertebrata</taxon>
        <taxon>Euteleostomi</taxon>
        <taxon>Actinopterygii</taxon>
        <taxon>Neopterygii</taxon>
        <taxon>Teleostei</taxon>
        <taxon>Ostariophysi</taxon>
        <taxon>Cypriniformes</taxon>
        <taxon>Danionidae</taxon>
        <taxon>Danioninae</taxon>
        <taxon>Danio</taxon>
    </lineage>
</organism>
<reference evidence="2" key="1">
    <citation type="submission" date="2025-08" db="UniProtKB">
        <authorList>
            <consortium name="RefSeq"/>
        </authorList>
    </citation>
    <scope>IDENTIFICATION</scope>
    <source>
        <strain evidence="2">Tuebingen</strain>
        <tissue evidence="2">Fibroblasts and whole tissue</tissue>
    </source>
</reference>